<dbReference type="InterPro" id="IPR016024">
    <property type="entry name" value="ARM-type_fold"/>
</dbReference>
<comment type="similarity">
    <text evidence="1">Belongs to the CBF/MAK21 family.</text>
</comment>
<evidence type="ECO:0000256" key="2">
    <source>
        <dbReference type="SAM" id="MobiDB-lite"/>
    </source>
</evidence>
<evidence type="ECO:0000256" key="1">
    <source>
        <dbReference type="ARBA" id="ARBA00007797"/>
    </source>
</evidence>
<feature type="domain" description="CCAAT-binding factor" evidence="3">
    <location>
        <begin position="561"/>
        <end position="710"/>
    </location>
</feature>
<dbReference type="EMBL" id="SPNW01000005">
    <property type="protein sequence ID" value="TIA92735.1"/>
    <property type="molecule type" value="Genomic_DNA"/>
</dbReference>
<dbReference type="Pfam" id="PF03914">
    <property type="entry name" value="CBF"/>
    <property type="match status" value="1"/>
</dbReference>
<dbReference type="PANTHER" id="PTHR12048:SF0">
    <property type="entry name" value="CCAAT_ENHANCER-BINDING PROTEIN ZETA"/>
    <property type="match status" value="1"/>
</dbReference>
<feature type="compositionally biased region" description="Basic residues" evidence="2">
    <location>
        <begin position="485"/>
        <end position="500"/>
    </location>
</feature>
<dbReference type="InterPro" id="IPR005612">
    <property type="entry name" value="CCAAT-binding_factor"/>
</dbReference>
<dbReference type="GO" id="GO:0005634">
    <property type="term" value="C:nucleus"/>
    <property type="evidence" value="ECO:0007669"/>
    <property type="project" value="TreeGrafter"/>
</dbReference>
<comment type="caution">
    <text evidence="4">The sequence shown here is derived from an EMBL/GenBank/DDBJ whole genome shotgun (WGS) entry which is preliminary data.</text>
</comment>
<dbReference type="Proteomes" id="UP000310189">
    <property type="component" value="Unassembled WGS sequence"/>
</dbReference>
<evidence type="ECO:0000313" key="5">
    <source>
        <dbReference type="Proteomes" id="UP000310189"/>
    </source>
</evidence>
<feature type="compositionally biased region" description="Acidic residues" evidence="2">
    <location>
        <begin position="97"/>
        <end position="112"/>
    </location>
</feature>
<accession>A0A4T0FWX6</accession>
<feature type="compositionally biased region" description="Acidic residues" evidence="2">
    <location>
        <begin position="921"/>
        <end position="982"/>
    </location>
</feature>
<proteinExistence type="inferred from homology"/>
<feature type="region of interest" description="Disordered" evidence="2">
    <location>
        <begin position="811"/>
        <end position="1019"/>
    </location>
</feature>
<gene>
    <name evidence="4" type="ORF">E3P99_00518</name>
</gene>
<feature type="compositionally biased region" description="Acidic residues" evidence="2">
    <location>
        <begin position="884"/>
        <end position="913"/>
    </location>
</feature>
<feature type="region of interest" description="Disordered" evidence="2">
    <location>
        <begin position="479"/>
        <end position="510"/>
    </location>
</feature>
<dbReference type="PANTHER" id="PTHR12048">
    <property type="entry name" value="CCAAT-BINDING FACTOR-RELATED"/>
    <property type="match status" value="1"/>
</dbReference>
<protein>
    <recommendedName>
        <fullName evidence="3">CCAAT-binding factor domain-containing protein</fullName>
    </recommendedName>
</protein>
<feature type="compositionally biased region" description="Acidic residues" evidence="2">
    <location>
        <begin position="133"/>
        <end position="170"/>
    </location>
</feature>
<evidence type="ECO:0000259" key="3">
    <source>
        <dbReference type="Pfam" id="PF03914"/>
    </source>
</evidence>
<evidence type="ECO:0000313" key="4">
    <source>
        <dbReference type="EMBL" id="TIA92735.1"/>
    </source>
</evidence>
<feature type="compositionally biased region" description="Low complexity" evidence="2">
    <location>
        <begin position="113"/>
        <end position="123"/>
    </location>
</feature>
<feature type="compositionally biased region" description="Basic and acidic residues" evidence="2">
    <location>
        <begin position="78"/>
        <end position="87"/>
    </location>
</feature>
<feature type="compositionally biased region" description="Basic residues" evidence="2">
    <location>
        <begin position="1"/>
        <end position="10"/>
    </location>
</feature>
<name>A0A4T0FWX6_9BASI</name>
<dbReference type="SUPFAM" id="SSF48371">
    <property type="entry name" value="ARM repeat"/>
    <property type="match status" value="1"/>
</dbReference>
<feature type="compositionally biased region" description="Acidic residues" evidence="2">
    <location>
        <begin position="827"/>
        <end position="871"/>
    </location>
</feature>
<feature type="region of interest" description="Disordered" evidence="2">
    <location>
        <begin position="1"/>
        <end position="180"/>
    </location>
</feature>
<dbReference type="InterPro" id="IPR040155">
    <property type="entry name" value="CEBPZ/Mak21-like"/>
</dbReference>
<dbReference type="OrthoDB" id="28947at2759"/>
<dbReference type="AlphaFoldDB" id="A0A4T0FWX6"/>
<reference evidence="4 5" key="1">
    <citation type="submission" date="2019-03" db="EMBL/GenBank/DDBJ databases">
        <title>Sequencing 23 genomes of Wallemia ichthyophaga.</title>
        <authorList>
            <person name="Gostincar C."/>
        </authorList>
    </citation>
    <scope>NUCLEOTIDE SEQUENCE [LARGE SCALE GENOMIC DNA]</scope>
    <source>
        <strain evidence="4 5">EXF-5753</strain>
    </source>
</reference>
<keyword evidence="5" id="KW-1185">Reference proteome</keyword>
<organism evidence="4 5">
    <name type="scientific">Wallemia hederae</name>
    <dbReference type="NCBI Taxonomy" id="1540922"/>
    <lineage>
        <taxon>Eukaryota</taxon>
        <taxon>Fungi</taxon>
        <taxon>Dikarya</taxon>
        <taxon>Basidiomycota</taxon>
        <taxon>Wallemiomycotina</taxon>
        <taxon>Wallemiomycetes</taxon>
        <taxon>Wallemiales</taxon>
        <taxon>Wallemiaceae</taxon>
        <taxon>Wallemia</taxon>
    </lineage>
</organism>
<sequence length="1019" mass="113943">MAPNKFKQKGGAKGDKKGAQNKSKPAKAQPKSQPTQDSALKREVLALGGDEDDMKLVDGVDSDEEHAFNNSEQNDPALMKDLKELYKSLDFGSALPQDDEEADNADDNEDNGSESSEAENNGSETDEKAASASEEEEQDDSENEEENEEQGASEVAEEESEEENDIDPLNEIDPNGPFAQIPQWFLQPLPQLNKTKGNAGKQLTMDGQIAHAQKLLEELPKKASSSSAVSSSDKKFLDQMLKSGTLNDRVSALALLVAESPIHNISSLESLKSMAAKPKREEALRAMKALVDWLAGPHGLPSNRKLVYIADQPNLTHPGATDKHLTFWAFENWFKGYFFEVLQLLESFTHDTLIFIRQQAIMLIFQLLKDKPEQEHNLLRLLINKLGDPSRQVASKASNQLLVILQAHPAMKGIISREVGDLIFRPHISESAKYYAVITLNQIMFTKADVGVANKLIEIYFNCFKDFLREEEATVKKTKEEAKNAKKNKNKKPQGKGGKKDKKEEVEEDAEALEEKKSKMIAAILAGVHRAMPYSEIDEKIFDNYMNTLFRITHTGTFNIAIQALQLIYQVTVIKETISDRFYRALYESLLDPRLGTSSKQSMYLNLLFSAMKRDPSNARIAAFTKRILQMLLGQSPSFICGAFYHLNGLFASHSSLRAMLDEEEENESGGVASTSYDKFKRDPQYSNAQHSCLWELIPFTKHYHPSVSIQANQLLNGEVVKTSPDLNLNTLMHFLDRFVYKNPKKDIKPKGASLMQPIAASDRSQTVSNVKGATRELMVNSNEFRRKKAENVAPDLLFFHKFFNERNKRMEDKASKKDKRKKGSDDEGALDSDNDDEDQGQDVNIDEDEDDAKNDDAASDENGSELDEDEVWKAMQATMPGQENEDLPDESDEDDVDPEMLNDSDDDAEEEAAKEGSASEQEEEQDDDEDEDDGEAGVGGLDDDEDDLVSVDDMEMPGAEDEEDEEASDEDAEEEEEEEEEASGKRKRSNKDARAAKKAKKAMPTFASADDYAHLLSD</sequence>